<dbReference type="InterPro" id="IPR002347">
    <property type="entry name" value="SDR_fam"/>
</dbReference>
<dbReference type="Pfam" id="PF00106">
    <property type="entry name" value="adh_short"/>
    <property type="match status" value="1"/>
</dbReference>
<protein>
    <submittedName>
        <fullName evidence="2">Dehydrogenase</fullName>
    </submittedName>
</protein>
<accession>A0A0S7B6L0</accession>
<dbReference type="PRINTS" id="PR00081">
    <property type="entry name" value="GDHRDH"/>
</dbReference>
<dbReference type="EMBL" id="DF967972">
    <property type="protein sequence ID" value="GAP12799.1"/>
    <property type="molecule type" value="Genomic_DNA"/>
</dbReference>
<dbReference type="Proteomes" id="UP000055060">
    <property type="component" value="Unassembled WGS sequence"/>
</dbReference>
<dbReference type="PANTHER" id="PTHR43157">
    <property type="entry name" value="PHOSPHATIDYLINOSITOL-GLYCAN BIOSYNTHESIS CLASS F PROTEIN-RELATED"/>
    <property type="match status" value="1"/>
</dbReference>
<gene>
    <name evidence="2" type="ORF">LARV_00535</name>
</gene>
<organism evidence="2">
    <name type="scientific">Longilinea arvoryzae</name>
    <dbReference type="NCBI Taxonomy" id="360412"/>
    <lineage>
        <taxon>Bacteria</taxon>
        <taxon>Bacillati</taxon>
        <taxon>Chloroflexota</taxon>
        <taxon>Anaerolineae</taxon>
        <taxon>Anaerolineales</taxon>
        <taxon>Anaerolineaceae</taxon>
        <taxon>Longilinea</taxon>
    </lineage>
</organism>
<dbReference type="SUPFAM" id="SSF51735">
    <property type="entry name" value="NAD(P)-binding Rossmann-fold domains"/>
    <property type="match status" value="1"/>
</dbReference>
<reference evidence="2" key="1">
    <citation type="submission" date="2015-07" db="EMBL/GenBank/DDBJ databases">
        <title>Draft Genome Sequences of Anaerolinea thermolimosa IMO-1, Bellilinea caldifistulae GOMI-1, Leptolinea tardivitalis YMTK-2, Levilinea saccharolytica KIBI-1,Longilinea arvoryzae KOME-1, Previously Described as Members of the Anaerolineaceae (Chloroflexi).</title>
        <authorList>
            <person name="Sekiguchi Y."/>
            <person name="Ohashi A."/>
            <person name="Matsuura N."/>
            <person name="Tourlousse M.D."/>
        </authorList>
    </citation>
    <scope>NUCLEOTIDE SEQUENCE [LARGE SCALE GENOMIC DNA]</scope>
    <source>
        <strain evidence="2">KOME-1</strain>
    </source>
</reference>
<proteinExistence type="predicted"/>
<dbReference type="PANTHER" id="PTHR43157:SF31">
    <property type="entry name" value="PHOSPHATIDYLINOSITOL-GLYCAN BIOSYNTHESIS CLASS F PROTEIN"/>
    <property type="match status" value="1"/>
</dbReference>
<dbReference type="STRING" id="360412.LARV_00535"/>
<name>A0A0S7B6L0_9CHLR</name>
<dbReference type="InterPro" id="IPR036291">
    <property type="entry name" value="NAD(P)-bd_dom_sf"/>
</dbReference>
<evidence type="ECO:0000313" key="3">
    <source>
        <dbReference type="Proteomes" id="UP000055060"/>
    </source>
</evidence>
<evidence type="ECO:0000256" key="1">
    <source>
        <dbReference type="ARBA" id="ARBA00023002"/>
    </source>
</evidence>
<evidence type="ECO:0000313" key="2">
    <source>
        <dbReference type="EMBL" id="GAP12799.1"/>
    </source>
</evidence>
<keyword evidence="1" id="KW-0560">Oxidoreductase</keyword>
<dbReference type="GO" id="GO:0016491">
    <property type="term" value="F:oxidoreductase activity"/>
    <property type="evidence" value="ECO:0007669"/>
    <property type="project" value="UniProtKB-KW"/>
</dbReference>
<dbReference type="AlphaFoldDB" id="A0A0S7B6L0"/>
<keyword evidence="3" id="KW-1185">Reference proteome</keyword>
<dbReference type="Gene3D" id="3.40.50.720">
    <property type="entry name" value="NAD(P)-binding Rossmann-like Domain"/>
    <property type="match status" value="1"/>
</dbReference>
<sequence>MLNRYLAEYKWSNIFAMLRNLRSEPRICSDDFNQRLVVITGASSGIGWATAKKYATHRADLLFINRNEPKTRVLCEALKNEYNINCSYILADFMRLSDIYSAVAKLSNLGRNIDVLIHNAGIYNTTRILTADHLEATFQINYLSTFILNYSLKEKFRNQASGRILFVNSEAYRFAAFGLHLDDLSWNKYRYSGIISYGSAKLAQLLSMLKLNEFFRGSGVTINAMHPGNVKTNSGQNNGKIYRYLKKLLLDRNSRPVDFAAEALYYLGVSNEVVMASGKFFNLTTEEKPAPPALDMEAAEKLWEVSLELGGFHEKK</sequence>